<evidence type="ECO:0000313" key="1">
    <source>
        <dbReference type="EMBL" id="ARU60349.1"/>
    </source>
</evidence>
<gene>
    <name evidence="1" type="ORF">CBW65_04180</name>
</gene>
<dbReference type="Proteomes" id="UP000195437">
    <property type="component" value="Chromosome"/>
</dbReference>
<organism evidence="1 2">
    <name type="scientific">Tumebacillus avium</name>
    <dbReference type="NCBI Taxonomy" id="1903704"/>
    <lineage>
        <taxon>Bacteria</taxon>
        <taxon>Bacillati</taxon>
        <taxon>Bacillota</taxon>
        <taxon>Bacilli</taxon>
        <taxon>Bacillales</taxon>
        <taxon>Alicyclobacillaceae</taxon>
        <taxon>Tumebacillus</taxon>
    </lineage>
</organism>
<dbReference type="EMBL" id="CP021434">
    <property type="protein sequence ID" value="ARU60349.1"/>
    <property type="molecule type" value="Genomic_DNA"/>
</dbReference>
<proteinExistence type="predicted"/>
<dbReference type="KEGG" id="tum:CBW65_04180"/>
<evidence type="ECO:0000313" key="2">
    <source>
        <dbReference type="Proteomes" id="UP000195437"/>
    </source>
</evidence>
<dbReference type="RefSeq" id="WP_087455739.1">
    <property type="nucleotide sequence ID" value="NZ_CP021434.1"/>
</dbReference>
<keyword evidence="2" id="KW-1185">Reference proteome</keyword>
<name>A0A1Y0IJU5_9BACL</name>
<reference evidence="2" key="1">
    <citation type="submission" date="2017-05" db="EMBL/GenBank/DDBJ databases">
        <authorList>
            <person name="Sung H."/>
        </authorList>
    </citation>
    <scope>NUCLEOTIDE SEQUENCE [LARGE SCALE GENOMIC DNA]</scope>
    <source>
        <strain evidence="2">AR23208</strain>
    </source>
</reference>
<protein>
    <submittedName>
        <fullName evidence="1">Uncharacterized protein</fullName>
    </submittedName>
</protein>
<accession>A0A1Y0IJU5</accession>
<dbReference type="AlphaFoldDB" id="A0A1Y0IJU5"/>
<sequence>MKRIGLLGLAALVLIPAALFLYMRFEWDAENGKHASVEMIAQFLEADQVTEIGPIESDLLETPRLYGYWVEKDGQRHVAVFEREFGKDKPYLLILPGQPLSEADRQAQDELESALADQESLQILSRHQVIRVQGGERKTLPQPFYKVTFQSNQASYLVFYQDEPNKISAFENGYDQLKGF</sequence>